<dbReference type="AlphaFoldDB" id="A0A8S1LZW7"/>
<dbReference type="EMBL" id="CAJJDM010000048">
    <property type="protein sequence ID" value="CAD8071872.1"/>
    <property type="molecule type" value="Genomic_DNA"/>
</dbReference>
<organism evidence="2 3">
    <name type="scientific">Paramecium primaurelia</name>
    <dbReference type="NCBI Taxonomy" id="5886"/>
    <lineage>
        <taxon>Eukaryota</taxon>
        <taxon>Sar</taxon>
        <taxon>Alveolata</taxon>
        <taxon>Ciliophora</taxon>
        <taxon>Intramacronucleata</taxon>
        <taxon>Oligohymenophorea</taxon>
        <taxon>Peniculida</taxon>
        <taxon>Parameciidae</taxon>
        <taxon>Paramecium</taxon>
    </lineage>
</organism>
<keyword evidence="3" id="KW-1185">Reference proteome</keyword>
<feature type="transmembrane region" description="Helical" evidence="1">
    <location>
        <begin position="45"/>
        <end position="64"/>
    </location>
</feature>
<accession>A0A8S1LZW7</accession>
<protein>
    <submittedName>
        <fullName evidence="2">Uncharacterized protein</fullName>
    </submittedName>
</protein>
<keyword evidence="1" id="KW-0472">Membrane</keyword>
<reference evidence="2" key="1">
    <citation type="submission" date="2021-01" db="EMBL/GenBank/DDBJ databases">
        <authorList>
            <consortium name="Genoscope - CEA"/>
            <person name="William W."/>
        </authorList>
    </citation>
    <scope>NUCLEOTIDE SEQUENCE</scope>
</reference>
<keyword evidence="1" id="KW-1133">Transmembrane helix</keyword>
<name>A0A8S1LZW7_PARPR</name>
<gene>
    <name evidence="2" type="ORF">PPRIM_AZ9-3.1.T0480094</name>
</gene>
<comment type="caution">
    <text evidence="2">The sequence shown here is derived from an EMBL/GenBank/DDBJ whole genome shotgun (WGS) entry which is preliminary data.</text>
</comment>
<evidence type="ECO:0000256" key="1">
    <source>
        <dbReference type="SAM" id="Phobius"/>
    </source>
</evidence>
<evidence type="ECO:0000313" key="3">
    <source>
        <dbReference type="Proteomes" id="UP000688137"/>
    </source>
</evidence>
<dbReference type="Proteomes" id="UP000688137">
    <property type="component" value="Unassembled WGS sequence"/>
</dbReference>
<sequence>MNSLYKIYLRYQALIRAFKSTKLYSQICLIQIRIRRLKAQQSFELGRILWAIHFINIILIVDCYQK</sequence>
<proteinExistence type="predicted"/>
<evidence type="ECO:0000313" key="2">
    <source>
        <dbReference type="EMBL" id="CAD8071872.1"/>
    </source>
</evidence>
<keyword evidence="1" id="KW-0812">Transmembrane</keyword>